<proteinExistence type="predicted"/>
<protein>
    <submittedName>
        <fullName evidence="1">Uncharacterized protein</fullName>
    </submittedName>
</protein>
<gene>
    <name evidence="1" type="ORF">R1sor_019137</name>
</gene>
<comment type="caution">
    <text evidence="1">The sequence shown here is derived from an EMBL/GenBank/DDBJ whole genome shotgun (WGS) entry which is preliminary data.</text>
</comment>
<reference evidence="1 2" key="1">
    <citation type="submission" date="2024-09" db="EMBL/GenBank/DDBJ databases">
        <title>Chromosome-scale assembly of Riccia sorocarpa.</title>
        <authorList>
            <person name="Paukszto L."/>
        </authorList>
    </citation>
    <scope>NUCLEOTIDE SEQUENCE [LARGE SCALE GENOMIC DNA]</scope>
    <source>
        <strain evidence="1">LP-2024</strain>
        <tissue evidence="1">Aerial parts of the thallus</tissue>
    </source>
</reference>
<dbReference type="EMBL" id="JBJQOH010000001">
    <property type="protein sequence ID" value="KAL3701115.1"/>
    <property type="molecule type" value="Genomic_DNA"/>
</dbReference>
<dbReference type="PANTHER" id="PTHR47604:SF1">
    <property type="entry name" value="ADENYLYL CYCLASE"/>
    <property type="match status" value="1"/>
</dbReference>
<evidence type="ECO:0000313" key="1">
    <source>
        <dbReference type="EMBL" id="KAL3701115.1"/>
    </source>
</evidence>
<dbReference type="InterPro" id="IPR011990">
    <property type="entry name" value="TPR-like_helical_dom_sf"/>
</dbReference>
<dbReference type="PANTHER" id="PTHR47604">
    <property type="entry name" value="ADENYLYL CYCLASE"/>
    <property type="match status" value="1"/>
</dbReference>
<sequence>MSKLKLCSRLWSRGSIRGVSTGLGTQQLQDFGTPEILGAPGASWNRSNHELAANGTNPEVQRIHTELLETMKGHRIPPSTLIFSLLESCTTPEDVRLALDAVARLRTTKAVLGHQQANFGPRLAQSVLDACLRSRDANNAMKTIWEHNIYGFTARSESATQIMAYARAQQDVVLMQKTLRTMSLNSLAPTRATAEIALRLCKDQGNEKLLFALAKEFHESGLKFSTGLYDVCISTAANAGETKHALEVQQWRLKHNLPHTTASTFALAKVHLLRRKPKVAAELIHTQVQESEEKDMYLRVLVRAWPVEVLSRKKKSVIEANLKEDVGILLDELKALGSNVKVDAAEFGTGKESLRKPVYE</sequence>
<organism evidence="1 2">
    <name type="scientific">Riccia sorocarpa</name>
    <dbReference type="NCBI Taxonomy" id="122646"/>
    <lineage>
        <taxon>Eukaryota</taxon>
        <taxon>Viridiplantae</taxon>
        <taxon>Streptophyta</taxon>
        <taxon>Embryophyta</taxon>
        <taxon>Marchantiophyta</taxon>
        <taxon>Marchantiopsida</taxon>
        <taxon>Marchantiidae</taxon>
        <taxon>Marchantiales</taxon>
        <taxon>Ricciaceae</taxon>
        <taxon>Riccia</taxon>
    </lineage>
</organism>
<name>A0ABD3IBN7_9MARC</name>
<keyword evidence="2" id="KW-1185">Reference proteome</keyword>
<dbReference type="Gene3D" id="1.25.40.10">
    <property type="entry name" value="Tetratricopeptide repeat domain"/>
    <property type="match status" value="1"/>
</dbReference>
<evidence type="ECO:0000313" key="2">
    <source>
        <dbReference type="Proteomes" id="UP001633002"/>
    </source>
</evidence>
<accession>A0ABD3IBN7</accession>
<dbReference type="AlphaFoldDB" id="A0ABD3IBN7"/>
<dbReference type="Proteomes" id="UP001633002">
    <property type="component" value="Unassembled WGS sequence"/>
</dbReference>